<protein>
    <submittedName>
        <fullName evidence="4">DUF4910 domain-containing protein</fullName>
    </submittedName>
</protein>
<evidence type="ECO:0000259" key="2">
    <source>
        <dbReference type="Pfam" id="PF16221"/>
    </source>
</evidence>
<dbReference type="InterPro" id="IPR032589">
    <property type="entry name" value="DUF4910"/>
</dbReference>
<keyword evidence="5" id="KW-1185">Reference proteome</keyword>
<dbReference type="Proteomes" id="UP001596456">
    <property type="component" value="Unassembled WGS sequence"/>
</dbReference>
<evidence type="ECO:0000259" key="1">
    <source>
        <dbReference type="Pfam" id="PF09940"/>
    </source>
</evidence>
<feature type="domain" description="DUF4910" evidence="3">
    <location>
        <begin position="20"/>
        <end position="362"/>
    </location>
</feature>
<dbReference type="InterPro" id="IPR012353">
    <property type="entry name" value="UCP015244"/>
</dbReference>
<dbReference type="EMBL" id="JBHTCM010000009">
    <property type="protein sequence ID" value="MFC7333132.1"/>
    <property type="molecule type" value="Genomic_DNA"/>
</dbReference>
<dbReference type="Gene3D" id="3.50.30.90">
    <property type="match status" value="1"/>
</dbReference>
<evidence type="ECO:0000313" key="5">
    <source>
        <dbReference type="Proteomes" id="UP001596456"/>
    </source>
</evidence>
<dbReference type="Gene3D" id="3.40.630.10">
    <property type="entry name" value="Zn peptidases"/>
    <property type="match status" value="1"/>
</dbReference>
<reference evidence="5" key="1">
    <citation type="journal article" date="2019" name="Int. J. Syst. Evol. Microbiol.">
        <title>The Global Catalogue of Microorganisms (GCM) 10K type strain sequencing project: providing services to taxonomists for standard genome sequencing and annotation.</title>
        <authorList>
            <consortium name="The Broad Institute Genomics Platform"/>
            <consortium name="The Broad Institute Genome Sequencing Center for Infectious Disease"/>
            <person name="Wu L."/>
            <person name="Ma J."/>
        </authorList>
    </citation>
    <scope>NUCLEOTIDE SEQUENCE [LARGE SCALE GENOMIC DNA]</scope>
    <source>
        <strain evidence="5">CGMCC 1.16275</strain>
    </source>
</reference>
<evidence type="ECO:0000313" key="4">
    <source>
        <dbReference type="EMBL" id="MFC7333132.1"/>
    </source>
</evidence>
<proteinExistence type="predicted"/>
<dbReference type="PIRSF" id="PIRSF015244">
    <property type="entry name" value="UCP015244"/>
    <property type="match status" value="1"/>
</dbReference>
<feature type="domain" description="DUF2172" evidence="1">
    <location>
        <begin position="70"/>
        <end position="161"/>
    </location>
</feature>
<sequence>MDIAVPSETRPDLSPGAAMHAFMRELFPLCRSITGPGLRETIQRIAGRIPLQVHEVPSGTDVLDWTVPDEWTIRAARIESLDGRTLVDFRDSTLHVVGYSRPVDAVLPRAELARHVHTLPDKPDLIPYHTGYFANSWGFCVTHRLWESMTDDAYRVVIDSTLAPGSLTYGDLLVPGESTDEVLIHAHCCHPSLANDNLSGIAVATWLAQRVLAQGGLRRPRRLSYRFVFVPATIGAITWLARNEPTLDRIRHGLVLTCVGDPGGFHYKRSRRGDAVIDRAVAQVCRDRGISLDVRPFRPTGYDERQYGSPGFDLPVGCFMRSPDRGFPEYHTSADNLDLVRPEALEESYEVLGEVLDLLEADRVWRRVDGRGEPQLGRRGLYRLLSAQQGAACQESLLWVLNLADGTRSLLDMAEHSGLSFRELRDAAALAAEAGLIVETA</sequence>
<feature type="domain" description="UCP01524 winged helix-turn-helix" evidence="2">
    <location>
        <begin position="363"/>
        <end position="438"/>
    </location>
</feature>
<name>A0ABW2KTB6_9PROT</name>
<dbReference type="SUPFAM" id="SSF53187">
    <property type="entry name" value="Zn-dependent exopeptidases"/>
    <property type="match status" value="1"/>
</dbReference>
<accession>A0ABW2KTB6</accession>
<gene>
    <name evidence="4" type="ORF">ACFQPS_08150</name>
</gene>
<comment type="caution">
    <text evidence="4">The sequence shown here is derived from an EMBL/GenBank/DDBJ whole genome shotgun (WGS) entry which is preliminary data.</text>
</comment>
<dbReference type="Pfam" id="PF16254">
    <property type="entry name" value="DUF4910"/>
    <property type="match status" value="1"/>
</dbReference>
<dbReference type="InterPro" id="IPR032622">
    <property type="entry name" value="UCP01524_HTH"/>
</dbReference>
<dbReference type="Gene3D" id="1.10.10.10">
    <property type="entry name" value="Winged helix-like DNA-binding domain superfamily/Winged helix DNA-binding domain"/>
    <property type="match status" value="1"/>
</dbReference>
<evidence type="ECO:0000259" key="3">
    <source>
        <dbReference type="Pfam" id="PF16254"/>
    </source>
</evidence>
<organism evidence="4 5">
    <name type="scientific">Rhodocista pekingensis</name>
    <dbReference type="NCBI Taxonomy" id="201185"/>
    <lineage>
        <taxon>Bacteria</taxon>
        <taxon>Pseudomonadati</taxon>
        <taxon>Pseudomonadota</taxon>
        <taxon>Alphaproteobacteria</taxon>
        <taxon>Rhodospirillales</taxon>
        <taxon>Azospirillaceae</taxon>
        <taxon>Rhodocista</taxon>
    </lineage>
</organism>
<dbReference type="InterPro" id="IPR036388">
    <property type="entry name" value="WH-like_DNA-bd_sf"/>
</dbReference>
<dbReference type="Pfam" id="PF16221">
    <property type="entry name" value="HTH_47"/>
    <property type="match status" value="1"/>
</dbReference>
<dbReference type="InterPro" id="IPR032610">
    <property type="entry name" value="DUF2172"/>
</dbReference>
<dbReference type="RefSeq" id="WP_377358006.1">
    <property type="nucleotide sequence ID" value="NZ_JBHTCM010000009.1"/>
</dbReference>
<dbReference type="Pfam" id="PF09940">
    <property type="entry name" value="DUF2172"/>
    <property type="match status" value="1"/>
</dbReference>